<dbReference type="InterPro" id="IPR038354">
    <property type="entry name" value="VKOR_sf"/>
</dbReference>
<evidence type="ECO:0000256" key="3">
    <source>
        <dbReference type="ARBA" id="ARBA00006214"/>
    </source>
</evidence>
<dbReference type="SUPFAM" id="SSF52833">
    <property type="entry name" value="Thioredoxin-like"/>
    <property type="match status" value="1"/>
</dbReference>
<dbReference type="GO" id="GO:0048038">
    <property type="term" value="F:quinone binding"/>
    <property type="evidence" value="ECO:0007669"/>
    <property type="project" value="UniProtKB-KW"/>
</dbReference>
<evidence type="ECO:0000256" key="10">
    <source>
        <dbReference type="ARBA" id="ARBA00023157"/>
    </source>
</evidence>
<feature type="transmembrane region" description="Helical" evidence="12">
    <location>
        <begin position="112"/>
        <end position="130"/>
    </location>
</feature>
<dbReference type="Gene3D" id="3.40.30.10">
    <property type="entry name" value="Glutaredoxin"/>
    <property type="match status" value="1"/>
</dbReference>
<keyword evidence="10" id="KW-1015">Disulfide bond</keyword>
<sequence length="403" mass="44641">MARLTPLDWRSRLQARRPWINRLMFVLALLGLLDVTHLWVQQQRQFAEGCFGVASLAPLEKAFDCAAVVQSAAGTFLGVSNTIWGGLFYAAIALLSALALGLPAHRRLVPKLLRSGLLLWGLLYTLYLLYYQTFVLATFCALCLVSAALVLAMAGLQAYELFSQRLKLMERTGTLRTERWALGVLAGIVLLFMGADVYWGRSETATATVAEAQETAQTCAFDTERPPVRFYRDLISKNDPTVGNPEAPVVVIEYLDPNCPHCKQLHPVMSELVARYGLQAYFVFKPIPLWDFSIPQVVALYAAAREGKYEAMLEAQFARQRQGGLTLEELQAIAREIGMNPEQLTRQLQDKALSDYALQQRQQAGMIGVRGVPTVLINGRFVAGASRTVECLGQLILQQAKGS</sequence>
<feature type="domain" description="Thioredoxin" evidence="13">
    <location>
        <begin position="206"/>
        <end position="402"/>
    </location>
</feature>
<reference evidence="14" key="1">
    <citation type="journal article" date="2020" name="mSystems">
        <title>Genome- and Community-Level Interaction Insights into Carbon Utilization and Element Cycling Functions of Hydrothermarchaeota in Hydrothermal Sediment.</title>
        <authorList>
            <person name="Zhou Z."/>
            <person name="Liu Y."/>
            <person name="Xu W."/>
            <person name="Pan J."/>
            <person name="Luo Z.H."/>
            <person name="Li M."/>
        </authorList>
    </citation>
    <scope>NUCLEOTIDE SEQUENCE [LARGE SCALE GENOMIC DNA]</scope>
    <source>
        <strain evidence="14">SpSt-143</strain>
    </source>
</reference>
<dbReference type="AlphaFoldDB" id="A0A7V2AZ47"/>
<keyword evidence="4 12" id="KW-0812">Transmembrane</keyword>
<evidence type="ECO:0000256" key="1">
    <source>
        <dbReference type="ARBA" id="ARBA00004141"/>
    </source>
</evidence>
<keyword evidence="11" id="KW-0676">Redox-active center</keyword>
<evidence type="ECO:0000256" key="5">
    <source>
        <dbReference type="ARBA" id="ARBA00022719"/>
    </source>
</evidence>
<dbReference type="InterPro" id="IPR013766">
    <property type="entry name" value="Thioredoxin_domain"/>
</dbReference>
<dbReference type="InterPro" id="IPR012932">
    <property type="entry name" value="VKOR"/>
</dbReference>
<evidence type="ECO:0000256" key="11">
    <source>
        <dbReference type="ARBA" id="ARBA00023284"/>
    </source>
</evidence>
<proteinExistence type="inferred from homology"/>
<feature type="transmembrane region" description="Helical" evidence="12">
    <location>
        <begin position="20"/>
        <end position="40"/>
    </location>
</feature>
<dbReference type="PANTHER" id="PTHR13887:SF14">
    <property type="entry name" value="DISULFIDE BOND FORMATION PROTEIN D"/>
    <property type="match status" value="1"/>
</dbReference>
<protein>
    <submittedName>
        <fullName evidence="14">Thioredoxin</fullName>
    </submittedName>
</protein>
<gene>
    <name evidence="14" type="ORF">ENO59_02220</name>
</gene>
<feature type="transmembrane region" description="Helical" evidence="12">
    <location>
        <begin position="83"/>
        <end position="100"/>
    </location>
</feature>
<evidence type="ECO:0000256" key="12">
    <source>
        <dbReference type="SAM" id="Phobius"/>
    </source>
</evidence>
<organism evidence="14">
    <name type="scientific">Rhodothermus marinus</name>
    <name type="common">Rhodothermus obamensis</name>
    <dbReference type="NCBI Taxonomy" id="29549"/>
    <lineage>
        <taxon>Bacteria</taxon>
        <taxon>Pseudomonadati</taxon>
        <taxon>Rhodothermota</taxon>
        <taxon>Rhodothermia</taxon>
        <taxon>Rhodothermales</taxon>
        <taxon>Rhodothermaceae</taxon>
        <taxon>Rhodothermus</taxon>
    </lineage>
</organism>
<comment type="caution">
    <text evidence="14">The sequence shown here is derived from an EMBL/GenBank/DDBJ whole genome shotgun (WGS) entry which is preliminary data.</text>
</comment>
<evidence type="ECO:0000256" key="2">
    <source>
        <dbReference type="ARBA" id="ARBA00005791"/>
    </source>
</evidence>
<evidence type="ECO:0000256" key="8">
    <source>
        <dbReference type="ARBA" id="ARBA00023002"/>
    </source>
</evidence>
<evidence type="ECO:0000256" key="6">
    <source>
        <dbReference type="ARBA" id="ARBA00022729"/>
    </source>
</evidence>
<comment type="similarity">
    <text evidence="3">Belongs to the VKOR family.</text>
</comment>
<dbReference type="Pfam" id="PF07884">
    <property type="entry name" value="VKOR"/>
    <property type="match status" value="1"/>
</dbReference>
<evidence type="ECO:0000256" key="9">
    <source>
        <dbReference type="ARBA" id="ARBA00023136"/>
    </source>
</evidence>
<comment type="similarity">
    <text evidence="2">Belongs to the thioredoxin family. DsbA subfamily.</text>
</comment>
<keyword evidence="9 12" id="KW-0472">Membrane</keyword>
<name>A0A7V2AZ47_RHOMR</name>
<feature type="transmembrane region" description="Helical" evidence="12">
    <location>
        <begin position="136"/>
        <end position="159"/>
    </location>
</feature>
<dbReference type="InterPro" id="IPR036249">
    <property type="entry name" value="Thioredoxin-like_sf"/>
</dbReference>
<dbReference type="GO" id="GO:0016491">
    <property type="term" value="F:oxidoreductase activity"/>
    <property type="evidence" value="ECO:0007669"/>
    <property type="project" value="UniProtKB-KW"/>
</dbReference>
<evidence type="ECO:0000256" key="7">
    <source>
        <dbReference type="ARBA" id="ARBA00022989"/>
    </source>
</evidence>
<keyword evidence="8" id="KW-0560">Oxidoreductase</keyword>
<keyword evidence="5" id="KW-0874">Quinone</keyword>
<evidence type="ECO:0000313" key="14">
    <source>
        <dbReference type="EMBL" id="HER95324.1"/>
    </source>
</evidence>
<keyword evidence="6" id="KW-0732">Signal</keyword>
<dbReference type="PANTHER" id="PTHR13887">
    <property type="entry name" value="GLUTATHIONE S-TRANSFERASE KAPPA"/>
    <property type="match status" value="1"/>
</dbReference>
<dbReference type="InterPro" id="IPR012336">
    <property type="entry name" value="Thioredoxin-like_fold"/>
</dbReference>
<dbReference type="SMART" id="SM00756">
    <property type="entry name" value="VKc"/>
    <property type="match status" value="1"/>
</dbReference>
<dbReference type="GO" id="GO:0016020">
    <property type="term" value="C:membrane"/>
    <property type="evidence" value="ECO:0007669"/>
    <property type="project" value="UniProtKB-SubCell"/>
</dbReference>
<dbReference type="Pfam" id="PF13462">
    <property type="entry name" value="Thioredoxin_4"/>
    <property type="match status" value="1"/>
</dbReference>
<evidence type="ECO:0000256" key="4">
    <source>
        <dbReference type="ARBA" id="ARBA00022692"/>
    </source>
</evidence>
<dbReference type="EMBL" id="DSGB01000003">
    <property type="protein sequence ID" value="HER95324.1"/>
    <property type="molecule type" value="Genomic_DNA"/>
</dbReference>
<accession>A0A7V2AZ47</accession>
<keyword evidence="7 12" id="KW-1133">Transmembrane helix</keyword>
<dbReference type="Gene3D" id="1.20.1440.130">
    <property type="entry name" value="VKOR domain"/>
    <property type="match status" value="1"/>
</dbReference>
<comment type="subcellular location">
    <subcellularLocation>
        <location evidence="1">Membrane</location>
        <topology evidence="1">Multi-pass membrane protein</topology>
    </subcellularLocation>
</comment>
<feature type="transmembrane region" description="Helical" evidence="12">
    <location>
        <begin position="180"/>
        <end position="199"/>
    </location>
</feature>
<dbReference type="PROSITE" id="PS51352">
    <property type="entry name" value="THIOREDOXIN_2"/>
    <property type="match status" value="1"/>
</dbReference>
<evidence type="ECO:0000259" key="13">
    <source>
        <dbReference type="PROSITE" id="PS51352"/>
    </source>
</evidence>